<evidence type="ECO:0000259" key="9">
    <source>
        <dbReference type="PROSITE" id="PS50181"/>
    </source>
</evidence>
<feature type="transmembrane region" description="Helical" evidence="8">
    <location>
        <begin position="1247"/>
        <end position="1270"/>
    </location>
</feature>
<comment type="caution">
    <text evidence="12">The sequence shown here is derived from an EMBL/GenBank/DDBJ whole genome shotgun (WGS) entry which is preliminary data.</text>
</comment>
<dbReference type="InterPro" id="IPR004342">
    <property type="entry name" value="EXS_C"/>
</dbReference>
<dbReference type="PANTHER" id="PTHR10783:SF127">
    <property type="entry name" value="LD30826P-RELATED"/>
    <property type="match status" value="1"/>
</dbReference>
<evidence type="ECO:0000256" key="2">
    <source>
        <dbReference type="ARBA" id="ARBA00009665"/>
    </source>
</evidence>
<keyword evidence="3 8" id="KW-0812">Transmembrane</keyword>
<dbReference type="SMART" id="SM00256">
    <property type="entry name" value="FBOX"/>
    <property type="match status" value="1"/>
</dbReference>
<dbReference type="SUPFAM" id="SSF81383">
    <property type="entry name" value="F-box domain"/>
    <property type="match status" value="1"/>
</dbReference>
<feature type="domain" description="F-box" evidence="9">
    <location>
        <begin position="1518"/>
        <end position="1564"/>
    </location>
</feature>
<evidence type="ECO:0000256" key="5">
    <source>
        <dbReference type="ARBA" id="ARBA00022989"/>
    </source>
</evidence>
<dbReference type="EMBL" id="JABDTM020021413">
    <property type="protein sequence ID" value="KAH0816518.1"/>
    <property type="molecule type" value="Genomic_DNA"/>
</dbReference>
<feature type="transmembrane region" description="Helical" evidence="8">
    <location>
        <begin position="1069"/>
        <end position="1093"/>
    </location>
</feature>
<feature type="transmembrane region" description="Helical" evidence="8">
    <location>
        <begin position="1200"/>
        <end position="1218"/>
    </location>
</feature>
<dbReference type="CDD" id="cd14477">
    <property type="entry name" value="SPX_XPR1_like"/>
    <property type="match status" value="1"/>
</dbReference>
<dbReference type="Pfam" id="PF12937">
    <property type="entry name" value="F-box-like"/>
    <property type="match status" value="1"/>
</dbReference>
<feature type="region of interest" description="Disordered" evidence="7">
    <location>
        <begin position="578"/>
        <end position="616"/>
    </location>
</feature>
<reference evidence="12" key="1">
    <citation type="journal article" date="2020" name="J Insects Food Feed">
        <title>The yellow mealworm (Tenebrio molitor) genome: a resource for the emerging insects as food and feed industry.</title>
        <authorList>
            <person name="Eriksson T."/>
            <person name="Andere A."/>
            <person name="Kelstrup H."/>
            <person name="Emery V."/>
            <person name="Picard C."/>
        </authorList>
    </citation>
    <scope>NUCLEOTIDE SEQUENCE</scope>
    <source>
        <strain evidence="12">Stoneville</strain>
        <tissue evidence="12">Whole head</tissue>
    </source>
</reference>
<feature type="region of interest" description="Disordered" evidence="7">
    <location>
        <begin position="664"/>
        <end position="688"/>
    </location>
</feature>
<dbReference type="GO" id="GO:0005794">
    <property type="term" value="C:Golgi apparatus"/>
    <property type="evidence" value="ECO:0007669"/>
    <property type="project" value="TreeGrafter"/>
</dbReference>
<feature type="domain" description="SPX" evidence="11">
    <location>
        <begin position="710"/>
        <end position="875"/>
    </location>
</feature>
<organism evidence="12 13">
    <name type="scientific">Tenebrio molitor</name>
    <name type="common">Yellow mealworm beetle</name>
    <dbReference type="NCBI Taxonomy" id="7067"/>
    <lineage>
        <taxon>Eukaryota</taxon>
        <taxon>Metazoa</taxon>
        <taxon>Ecdysozoa</taxon>
        <taxon>Arthropoda</taxon>
        <taxon>Hexapoda</taxon>
        <taxon>Insecta</taxon>
        <taxon>Pterygota</taxon>
        <taxon>Neoptera</taxon>
        <taxon>Endopterygota</taxon>
        <taxon>Coleoptera</taxon>
        <taxon>Polyphaga</taxon>
        <taxon>Cucujiformia</taxon>
        <taxon>Tenebrionidae</taxon>
        <taxon>Tenebrio</taxon>
    </lineage>
</organism>
<proteinExistence type="inferred from homology"/>
<feature type="region of interest" description="Disordered" evidence="7">
    <location>
        <begin position="124"/>
        <end position="150"/>
    </location>
</feature>
<evidence type="ECO:0000256" key="1">
    <source>
        <dbReference type="ARBA" id="ARBA00004141"/>
    </source>
</evidence>
<feature type="transmembrane region" description="Helical" evidence="8">
    <location>
        <begin position="1012"/>
        <end position="1032"/>
    </location>
</feature>
<feature type="region of interest" description="Disordered" evidence="7">
    <location>
        <begin position="204"/>
        <end position="239"/>
    </location>
</feature>
<feature type="transmembrane region" description="Helical" evidence="8">
    <location>
        <begin position="1169"/>
        <end position="1188"/>
    </location>
</feature>
<dbReference type="InterPro" id="IPR001810">
    <property type="entry name" value="F-box_dom"/>
</dbReference>
<feature type="transmembrane region" description="Helical" evidence="8">
    <location>
        <begin position="973"/>
        <end position="991"/>
    </location>
</feature>
<dbReference type="SMART" id="SM00367">
    <property type="entry name" value="LRR_CC"/>
    <property type="match status" value="11"/>
</dbReference>
<comment type="subcellular location">
    <subcellularLocation>
        <location evidence="1">Membrane</location>
        <topology evidence="1">Multi-pass membrane protein</topology>
    </subcellularLocation>
</comment>
<dbReference type="PROSITE" id="PS51380">
    <property type="entry name" value="EXS"/>
    <property type="match status" value="1"/>
</dbReference>
<evidence type="ECO:0000256" key="7">
    <source>
        <dbReference type="SAM" id="MobiDB-lite"/>
    </source>
</evidence>
<dbReference type="InterPro" id="IPR057207">
    <property type="entry name" value="FBXL15_LRR"/>
</dbReference>
<dbReference type="GO" id="GO:0006817">
    <property type="term" value="P:phosphate ion transport"/>
    <property type="evidence" value="ECO:0007669"/>
    <property type="project" value="TreeGrafter"/>
</dbReference>
<protein>
    <submittedName>
        <fullName evidence="12">Uncharacterized protein</fullName>
    </submittedName>
</protein>
<dbReference type="Gene3D" id="3.80.10.10">
    <property type="entry name" value="Ribonuclease Inhibitor"/>
    <property type="match status" value="2"/>
</dbReference>
<evidence type="ECO:0000256" key="4">
    <source>
        <dbReference type="ARBA" id="ARBA00022786"/>
    </source>
</evidence>
<evidence type="ECO:0000256" key="6">
    <source>
        <dbReference type="ARBA" id="ARBA00023136"/>
    </source>
</evidence>
<dbReference type="Proteomes" id="UP000719412">
    <property type="component" value="Unassembled WGS sequence"/>
</dbReference>
<dbReference type="Pfam" id="PF25372">
    <property type="entry name" value="DUF7885"/>
    <property type="match status" value="1"/>
</dbReference>
<reference evidence="12" key="2">
    <citation type="submission" date="2021-08" db="EMBL/GenBank/DDBJ databases">
        <authorList>
            <person name="Eriksson T."/>
        </authorList>
    </citation>
    <scope>NUCLEOTIDE SEQUENCE</scope>
    <source>
        <strain evidence="12">Stoneville</strain>
        <tissue evidence="12">Whole head</tissue>
    </source>
</reference>
<name>A0A8J6LEF7_TENMO</name>
<evidence type="ECO:0000259" key="10">
    <source>
        <dbReference type="PROSITE" id="PS51380"/>
    </source>
</evidence>
<evidence type="ECO:0000256" key="3">
    <source>
        <dbReference type="ARBA" id="ARBA00022692"/>
    </source>
</evidence>
<dbReference type="InterPro" id="IPR004331">
    <property type="entry name" value="SPX_dom"/>
</dbReference>
<feature type="compositionally biased region" description="Basic and acidic residues" evidence="7">
    <location>
        <begin position="213"/>
        <end position="225"/>
    </location>
</feature>
<feature type="compositionally biased region" description="Basic and acidic residues" evidence="7">
    <location>
        <begin position="579"/>
        <end position="594"/>
    </location>
</feature>
<keyword evidence="13" id="KW-1185">Reference proteome</keyword>
<feature type="transmembrane region" description="Helical" evidence="8">
    <location>
        <begin position="1038"/>
        <end position="1057"/>
    </location>
</feature>
<feature type="domain" description="EXS" evidence="10">
    <location>
        <begin position="1128"/>
        <end position="1332"/>
    </location>
</feature>
<feature type="transmembrane region" description="Helical" evidence="8">
    <location>
        <begin position="933"/>
        <end position="953"/>
    </location>
</feature>
<keyword evidence="4" id="KW-0833">Ubl conjugation pathway</keyword>
<keyword evidence="6 8" id="KW-0472">Membrane</keyword>
<gene>
    <name evidence="12" type="ORF">GEV33_006272</name>
</gene>
<dbReference type="GO" id="GO:0000822">
    <property type="term" value="F:inositol hexakisphosphate binding"/>
    <property type="evidence" value="ECO:0007669"/>
    <property type="project" value="TreeGrafter"/>
</dbReference>
<dbReference type="InterPro" id="IPR006553">
    <property type="entry name" value="Leu-rich_rpt_Cys-con_subtyp"/>
</dbReference>
<dbReference type="GO" id="GO:0005886">
    <property type="term" value="C:plasma membrane"/>
    <property type="evidence" value="ECO:0007669"/>
    <property type="project" value="TreeGrafter"/>
</dbReference>
<sequence>MGSEEDAFGKVMMSKEPRLSLILDGLNTFQRNRLKKSTEWGNLEDAILKLNQEDESGNSTYRNMSLENVKFDFGEKTEEFDALVNKINEIKRESMELTPSIKEEIVSPPVKPEKRVKNQIWPAFETDAGESKPNNGSAISPATDFERKPIDDNPRLVAAEKRQRKPPMFEASEPVLPAEAVSVEKKVTIKPALPEKKDFLLSSPKKINSSNVPDREATPVKKSEEPVNVAVSNKSDETKTRATNPVQDVIYKNLADLTRNFIFTEKIACSQNDDDFGYLIKADDTNISDDIKVSRHSLGSLERPKSDDAKMNVSNVTVNNVRPQSEDNFHSLEVNVNEPGGMKMDDVSELYTTALDSTIKPESHSDTSKITISTPDIIKNATITEAINKLNNDVVVQGPSSLTLEVPSDTESKEERFSVDLTGGSKKENSSLGTKNFDDDVDGSGSKCNSSLTYITEIQVLTPNSGNPTNISEIEIIPNINSNARNLDHEFENYVRNFESNVRSFESNIQKFENRLDPPKEPKSIIITDNDAEKELHKIQEIAEEQLKKLPEMRFTTSTYEAPKTPEKRQSQIELLRSNFEKSPPKSGKTETKSRIPIATTAKTPPTSPERRDSRILDTENDKDILELMSSTVHSTPVVAHSKYQIKPPTKNVTVTSIRSNSKIPSGLPVLGGAGRPAVPPRKHDDDNVVQVSTNGGVESRSRIIDAQIMKFAEHLTAHITPEWRKQYINYEEMKAMLYMAVEEAPSAESVEPEVLTRHFANFDEQFFHYCDKELKKINTFYSEKFAEATRKFANLISELRSSMDHIRQGKRRDTEIKRHIPARKLQELKLAFSEFYLSLILLQNYQTLNHTGFRKILKKHDKLLSTEVGAKWRQEHVETSHFYTNKDIDKLINDTESAVTNELEGGDRQKAMKRLRVPPLGEQQSPWTTFKVGLFSGSFIVLLIAVVLSAIFHDGATDSLKIAFRLYRGPLLIVEFLFLIGVNVYGWRSSGVNHVLIFELDPRNHLSEQHLMELAAIFGVVWTLSLLSFLYSASLSIPPYVNPLALTVIMILFVINPLKVFRHDARFWFVRICGRMLGAPFFHVGFADFWLADQLNSLANALLDFQFLTCFYYIHGDNWTEAGDTGECMERSYIIRPIVNCIPAWIRLAQCLRRYHDTREAFPHLVNAGKYSTTFFVVIFSTLRSMYKSDYTDQSQNPFLFLFIIASIISSCYAYTWDIKMDWGLFDKSAGENKFLREEIVYSSTFFYYFAIVEDFVLRFAWALSFYLTETGYVTSDLMTSILSPLEVFRRFVWNFFRLENEHLNNCGKFRAVRDISVAPIDSSDQSQIIRMMDEDDGVVNRGKIKKTGKKKEEKRPLLEESIANFKTIPLSTMQLMERLSPQPGGCPLVHLGHTSSDETAPPTDHFYPSNDHNCNYHHPQNDNYDHQQYYQPHLYLPEEQNKKSNPLDLSSLSLGSGYWGYGDAPKQYYRAPSNYLLDNFTKLGKSSPSLDQGYHTLAFAAPEGNVFKGKKYHNKNNSFDRLSDDLIVKIFSFLSSVDLSVCATVCRRFNILAWAPSLWRIVRLEGDHVRGDRAVRSILRQLCGQNDTCPNIERIHVTYGARLTDKSLLMLARRCPELTYLQLQGCTAITNNALFEVASRCNNLQHLDVTGCVKISCISINPGPDPSRRLQLQHLDLTDCSALQDSGLRVIVHNCPQLTHLYLRRCVLITDAGLKFVPSFCSDLKELSVSDCVNITDFGLYELGKLGPVLRYLSVAKCHQVSDAGLKVIARRCYKLRYLNARGCEAVSDDAIMFLARSCTRLCALDIGKCDVSDAGLRALAESCPNLKKLSLRSCDLVTDRGVQCVAYYCRGLQQLNIQDCQISLEGYRAVKKYCKRCVIEHTNPGFF</sequence>
<comment type="similarity">
    <text evidence="2">Belongs to the SYG1 (TC 2.A.94) family.</text>
</comment>
<dbReference type="Gene3D" id="1.20.1280.50">
    <property type="match status" value="1"/>
</dbReference>
<dbReference type="PROSITE" id="PS50181">
    <property type="entry name" value="FBOX"/>
    <property type="match status" value="1"/>
</dbReference>
<dbReference type="Pfam" id="PF03105">
    <property type="entry name" value="SPX"/>
    <property type="match status" value="2"/>
</dbReference>
<evidence type="ECO:0000313" key="13">
    <source>
        <dbReference type="Proteomes" id="UP000719412"/>
    </source>
</evidence>
<dbReference type="InterPro" id="IPR036047">
    <property type="entry name" value="F-box-like_dom_sf"/>
</dbReference>
<evidence type="ECO:0000259" key="11">
    <source>
        <dbReference type="PROSITE" id="PS51382"/>
    </source>
</evidence>
<dbReference type="InterPro" id="IPR032675">
    <property type="entry name" value="LRR_dom_sf"/>
</dbReference>
<dbReference type="SUPFAM" id="SSF52047">
    <property type="entry name" value="RNI-like"/>
    <property type="match status" value="1"/>
</dbReference>
<dbReference type="GO" id="GO:0016036">
    <property type="term" value="P:cellular response to phosphate starvation"/>
    <property type="evidence" value="ECO:0007669"/>
    <property type="project" value="TreeGrafter"/>
</dbReference>
<dbReference type="PANTHER" id="PTHR10783">
    <property type="entry name" value="XENOTROPIC AND POLYTROPIC RETROVIRUS RECEPTOR 1-RELATED"/>
    <property type="match status" value="1"/>
</dbReference>
<dbReference type="Pfam" id="PF03124">
    <property type="entry name" value="EXS"/>
    <property type="match status" value="1"/>
</dbReference>
<feature type="compositionally biased region" description="Low complexity" evidence="7">
    <location>
        <begin position="596"/>
        <end position="605"/>
    </location>
</feature>
<dbReference type="PROSITE" id="PS51382">
    <property type="entry name" value="SPX"/>
    <property type="match status" value="1"/>
</dbReference>
<evidence type="ECO:0000313" key="12">
    <source>
        <dbReference type="EMBL" id="KAH0816518.1"/>
    </source>
</evidence>
<dbReference type="FunFam" id="3.80.10.10:FF:000523">
    <property type="entry name" value="F-box/LRR-repeat protein 7"/>
    <property type="match status" value="1"/>
</dbReference>
<feature type="region of interest" description="Disordered" evidence="7">
    <location>
        <begin position="405"/>
        <end position="438"/>
    </location>
</feature>
<keyword evidence="5 8" id="KW-1133">Transmembrane helix</keyword>
<evidence type="ECO:0000256" key="8">
    <source>
        <dbReference type="SAM" id="Phobius"/>
    </source>
</evidence>
<accession>A0A8J6LEF7</accession>